<dbReference type="EMBL" id="GL348713">
    <property type="protein sequence ID" value="EFH68204.1"/>
    <property type="molecule type" value="Genomic_DNA"/>
</dbReference>
<name>D7KAX9_ARALL</name>
<dbReference type="AlphaFoldDB" id="D7KAX9"/>
<sequence length="132" mass="14962">MEKRKVAPALPNKPRRRGLFGQVDTADEACHERELCAPEEREQLKNITTMLQYIGGSEPSRRCAEFAHDKPRWWVYLTVNVARDAAHIRKMSLDNCPDPGEEYLHGPDRRNISCGFEDGRLGPCLSDGAVQL</sequence>
<proteinExistence type="predicted"/>
<evidence type="ECO:0000313" key="1">
    <source>
        <dbReference type="EMBL" id="EFH68204.1"/>
    </source>
</evidence>
<organism evidence="2">
    <name type="scientific">Arabidopsis lyrata subsp. lyrata</name>
    <name type="common">Lyre-leaved rock-cress</name>
    <dbReference type="NCBI Taxonomy" id="81972"/>
    <lineage>
        <taxon>Eukaryota</taxon>
        <taxon>Viridiplantae</taxon>
        <taxon>Streptophyta</taxon>
        <taxon>Embryophyta</taxon>
        <taxon>Tracheophyta</taxon>
        <taxon>Spermatophyta</taxon>
        <taxon>Magnoliopsida</taxon>
        <taxon>eudicotyledons</taxon>
        <taxon>Gunneridae</taxon>
        <taxon>Pentapetalae</taxon>
        <taxon>rosids</taxon>
        <taxon>malvids</taxon>
        <taxon>Brassicales</taxon>
        <taxon>Brassicaceae</taxon>
        <taxon>Camelineae</taxon>
        <taxon>Arabidopsis</taxon>
    </lineage>
</organism>
<accession>D7KAX9</accession>
<dbReference type="Gramene" id="Al_scaffold_0001_5156">
    <property type="protein sequence ID" value="Al_scaffold_0001_5156"/>
    <property type="gene ID" value="Al_scaffold_0001_5156"/>
</dbReference>
<keyword evidence="2" id="KW-1185">Reference proteome</keyword>
<evidence type="ECO:0000313" key="2">
    <source>
        <dbReference type="Proteomes" id="UP000008694"/>
    </source>
</evidence>
<dbReference type="Proteomes" id="UP000008694">
    <property type="component" value="Unassembled WGS sequence"/>
</dbReference>
<protein>
    <submittedName>
        <fullName evidence="1">Predicted protein</fullName>
    </submittedName>
</protein>
<reference evidence="2" key="1">
    <citation type="journal article" date="2011" name="Nat. Genet.">
        <title>The Arabidopsis lyrata genome sequence and the basis of rapid genome size change.</title>
        <authorList>
            <person name="Hu T.T."/>
            <person name="Pattyn P."/>
            <person name="Bakker E.G."/>
            <person name="Cao J."/>
            <person name="Cheng J.-F."/>
            <person name="Clark R.M."/>
            <person name="Fahlgren N."/>
            <person name="Fawcett J.A."/>
            <person name="Grimwood J."/>
            <person name="Gundlach H."/>
            <person name="Haberer G."/>
            <person name="Hollister J.D."/>
            <person name="Ossowski S."/>
            <person name="Ottilar R.P."/>
            <person name="Salamov A.A."/>
            <person name="Schneeberger K."/>
            <person name="Spannagl M."/>
            <person name="Wang X."/>
            <person name="Yang L."/>
            <person name="Nasrallah M.E."/>
            <person name="Bergelson J."/>
            <person name="Carrington J.C."/>
            <person name="Gaut B.S."/>
            <person name="Schmutz J."/>
            <person name="Mayer K.F.X."/>
            <person name="Van de Peer Y."/>
            <person name="Grigoriev I.V."/>
            <person name="Nordborg M."/>
            <person name="Weigel D."/>
            <person name="Guo Y.-L."/>
        </authorList>
    </citation>
    <scope>NUCLEOTIDE SEQUENCE [LARGE SCALE GENOMIC DNA]</scope>
    <source>
        <strain evidence="2">cv. MN47</strain>
    </source>
</reference>
<gene>
    <name evidence="1" type="ORF">ARALYDRAFT_682833</name>
</gene>
<dbReference type="HOGENOM" id="CLU_1919930_0_0_1"/>